<dbReference type="PROSITE" id="PS50928">
    <property type="entry name" value="ABC_TM1"/>
    <property type="match status" value="1"/>
</dbReference>
<comment type="caution">
    <text evidence="9">The sequence shown here is derived from an EMBL/GenBank/DDBJ whole genome shotgun (WGS) entry which is preliminary data.</text>
</comment>
<dbReference type="InterPro" id="IPR035906">
    <property type="entry name" value="MetI-like_sf"/>
</dbReference>
<dbReference type="InterPro" id="IPR045621">
    <property type="entry name" value="BPD_transp_1_N"/>
</dbReference>
<comment type="similarity">
    <text evidence="7">Belongs to the binding-protein-dependent transport system permease family.</text>
</comment>
<feature type="transmembrane region" description="Helical" evidence="7">
    <location>
        <begin position="281"/>
        <end position="307"/>
    </location>
</feature>
<dbReference type="AlphaFoldDB" id="A0A6N7Z804"/>
<dbReference type="EMBL" id="WMBA01000051">
    <property type="protein sequence ID" value="MTD57594.1"/>
    <property type="molecule type" value="Genomic_DNA"/>
</dbReference>
<keyword evidence="3" id="KW-1003">Cell membrane</keyword>
<evidence type="ECO:0000256" key="6">
    <source>
        <dbReference type="ARBA" id="ARBA00023136"/>
    </source>
</evidence>
<dbReference type="OrthoDB" id="147639at2"/>
<evidence type="ECO:0000256" key="5">
    <source>
        <dbReference type="ARBA" id="ARBA00022989"/>
    </source>
</evidence>
<evidence type="ECO:0000256" key="4">
    <source>
        <dbReference type="ARBA" id="ARBA00022692"/>
    </source>
</evidence>
<keyword evidence="2 7" id="KW-0813">Transport</keyword>
<feature type="domain" description="ABC transmembrane type-1" evidence="8">
    <location>
        <begin position="95"/>
        <end position="300"/>
    </location>
</feature>
<proteinExistence type="inferred from homology"/>
<dbReference type="Proteomes" id="UP000440096">
    <property type="component" value="Unassembled WGS sequence"/>
</dbReference>
<dbReference type="SUPFAM" id="SSF161098">
    <property type="entry name" value="MetI-like"/>
    <property type="match status" value="1"/>
</dbReference>
<evidence type="ECO:0000256" key="1">
    <source>
        <dbReference type="ARBA" id="ARBA00004651"/>
    </source>
</evidence>
<comment type="subcellular location">
    <subcellularLocation>
        <location evidence="1 7">Cell membrane</location>
        <topology evidence="1 7">Multi-pass membrane protein</topology>
    </subcellularLocation>
</comment>
<evidence type="ECO:0000313" key="9">
    <source>
        <dbReference type="EMBL" id="MTD57594.1"/>
    </source>
</evidence>
<evidence type="ECO:0000256" key="2">
    <source>
        <dbReference type="ARBA" id="ARBA00022448"/>
    </source>
</evidence>
<dbReference type="RefSeq" id="WP_154759722.1">
    <property type="nucleotide sequence ID" value="NZ_WMBA01000051.1"/>
</dbReference>
<evidence type="ECO:0000313" key="10">
    <source>
        <dbReference type="Proteomes" id="UP000440096"/>
    </source>
</evidence>
<keyword evidence="5 7" id="KW-1133">Transmembrane helix</keyword>
<feature type="transmembrane region" description="Helical" evidence="7">
    <location>
        <begin position="99"/>
        <end position="120"/>
    </location>
</feature>
<dbReference type="GO" id="GO:0071916">
    <property type="term" value="F:dipeptide transmembrane transporter activity"/>
    <property type="evidence" value="ECO:0007669"/>
    <property type="project" value="TreeGrafter"/>
</dbReference>
<dbReference type="CDD" id="cd06261">
    <property type="entry name" value="TM_PBP2"/>
    <property type="match status" value="1"/>
</dbReference>
<dbReference type="PANTHER" id="PTHR43163:SF6">
    <property type="entry name" value="DIPEPTIDE TRANSPORT SYSTEM PERMEASE PROTEIN DPPB-RELATED"/>
    <property type="match status" value="1"/>
</dbReference>
<evidence type="ECO:0000259" key="8">
    <source>
        <dbReference type="PROSITE" id="PS50928"/>
    </source>
</evidence>
<name>A0A6N7Z804_9PSEU</name>
<feature type="transmembrane region" description="Helical" evidence="7">
    <location>
        <begin position="239"/>
        <end position="261"/>
    </location>
</feature>
<evidence type="ECO:0000256" key="3">
    <source>
        <dbReference type="ARBA" id="ARBA00022475"/>
    </source>
</evidence>
<keyword evidence="10" id="KW-1185">Reference proteome</keyword>
<dbReference type="Pfam" id="PF19300">
    <property type="entry name" value="BPD_transp_1_N"/>
    <property type="match status" value="1"/>
</dbReference>
<protein>
    <submittedName>
        <fullName evidence="9">ABC transporter permease subunit</fullName>
    </submittedName>
</protein>
<reference evidence="9 10" key="1">
    <citation type="submission" date="2019-11" db="EMBL/GenBank/DDBJ databases">
        <title>Draft genome of Amycolatopsis RM579.</title>
        <authorList>
            <person name="Duangmal K."/>
            <person name="Mingma R."/>
        </authorList>
    </citation>
    <scope>NUCLEOTIDE SEQUENCE [LARGE SCALE GENOMIC DNA]</scope>
    <source>
        <strain evidence="9 10">RM579</strain>
    </source>
</reference>
<feature type="transmembrane region" description="Helical" evidence="7">
    <location>
        <begin position="132"/>
        <end position="157"/>
    </location>
</feature>
<dbReference type="Pfam" id="PF00528">
    <property type="entry name" value="BPD_transp_1"/>
    <property type="match status" value="1"/>
</dbReference>
<gene>
    <name evidence="9" type="ORF">GKO32_26995</name>
</gene>
<accession>A0A6N7Z804</accession>
<dbReference type="GO" id="GO:0005886">
    <property type="term" value="C:plasma membrane"/>
    <property type="evidence" value="ECO:0007669"/>
    <property type="project" value="UniProtKB-SubCell"/>
</dbReference>
<keyword evidence="4 7" id="KW-0812">Transmembrane</keyword>
<dbReference type="PANTHER" id="PTHR43163">
    <property type="entry name" value="DIPEPTIDE TRANSPORT SYSTEM PERMEASE PROTEIN DPPB-RELATED"/>
    <property type="match status" value="1"/>
</dbReference>
<evidence type="ECO:0000256" key="7">
    <source>
        <dbReference type="RuleBase" id="RU363032"/>
    </source>
</evidence>
<feature type="transmembrane region" description="Helical" evidence="7">
    <location>
        <begin position="177"/>
        <end position="197"/>
    </location>
</feature>
<dbReference type="Gene3D" id="1.10.3720.10">
    <property type="entry name" value="MetI-like"/>
    <property type="match status" value="1"/>
</dbReference>
<feature type="transmembrane region" description="Helical" evidence="7">
    <location>
        <begin position="12"/>
        <end position="30"/>
    </location>
</feature>
<sequence>MLRLTAWRVARMVPLLFLVSIGAFGLVYLIPGDPASAIAGQDADPAQVAAIRSQLGLDKPVWEQYWHWISGLAQGRFGTSLYDQTSVVSSIQERFPVTLSLTVAALVVALAIGIPVGILAATHRGTVLDRAITALSTVGIAMPAFWLGLLLIIGFSLKLNVLPAVGYVPWTTDPGGWLEHITLPAVTLGLAAAAELARHTRSALSETLQQDYIRTARMIGIRSHKVNLKHALKNAGAPILTIFSFQVSFLLGGSLVVEQIFNLPGLGSFAISAVGQKDLPVIQAVVMVTALIVMGVNLLTDIAYGYLNPRVRAT</sequence>
<organism evidence="9 10">
    <name type="scientific">Amycolatopsis pithecellobii</name>
    <dbReference type="NCBI Taxonomy" id="664692"/>
    <lineage>
        <taxon>Bacteria</taxon>
        <taxon>Bacillati</taxon>
        <taxon>Actinomycetota</taxon>
        <taxon>Actinomycetes</taxon>
        <taxon>Pseudonocardiales</taxon>
        <taxon>Pseudonocardiaceae</taxon>
        <taxon>Amycolatopsis</taxon>
    </lineage>
</organism>
<keyword evidence="6 7" id="KW-0472">Membrane</keyword>
<dbReference type="InterPro" id="IPR000515">
    <property type="entry name" value="MetI-like"/>
</dbReference>